<dbReference type="Proteomes" id="UP001153365">
    <property type="component" value="Unassembled WGS sequence"/>
</dbReference>
<accession>A0AAV0BNW0</accession>
<name>A0AAV0BNW0_PHAPC</name>
<comment type="caution">
    <text evidence="1">The sequence shown here is derived from an EMBL/GenBank/DDBJ whole genome shotgun (WGS) entry which is preliminary data.</text>
</comment>
<evidence type="ECO:0000313" key="1">
    <source>
        <dbReference type="EMBL" id="CAH7688190.1"/>
    </source>
</evidence>
<evidence type="ECO:0000313" key="2">
    <source>
        <dbReference type="Proteomes" id="UP001153365"/>
    </source>
</evidence>
<keyword evidence="2" id="KW-1185">Reference proteome</keyword>
<dbReference type="EMBL" id="CALTRL010005963">
    <property type="protein sequence ID" value="CAH7688190.1"/>
    <property type="molecule type" value="Genomic_DNA"/>
</dbReference>
<protein>
    <submittedName>
        <fullName evidence="1">Expressed protein</fullName>
    </submittedName>
</protein>
<sequence>MSLITAGSLVSVRFWTLSSVPADKQTLSRLKNSFEKARRGVMKHAYRLWVFYSFFNAIEKNFKAICLVEKSKS</sequence>
<gene>
    <name evidence="1" type="ORF">PPACK8108_LOCUS23118</name>
</gene>
<organism evidence="1 2">
    <name type="scientific">Phakopsora pachyrhizi</name>
    <name type="common">Asian soybean rust disease fungus</name>
    <dbReference type="NCBI Taxonomy" id="170000"/>
    <lineage>
        <taxon>Eukaryota</taxon>
        <taxon>Fungi</taxon>
        <taxon>Dikarya</taxon>
        <taxon>Basidiomycota</taxon>
        <taxon>Pucciniomycotina</taxon>
        <taxon>Pucciniomycetes</taxon>
        <taxon>Pucciniales</taxon>
        <taxon>Phakopsoraceae</taxon>
        <taxon>Phakopsora</taxon>
    </lineage>
</organism>
<dbReference type="AlphaFoldDB" id="A0AAV0BNW0"/>
<reference evidence="1" key="1">
    <citation type="submission" date="2022-06" db="EMBL/GenBank/DDBJ databases">
        <authorList>
            <consortium name="SYNGENTA / RWTH Aachen University"/>
        </authorList>
    </citation>
    <scope>NUCLEOTIDE SEQUENCE</scope>
</reference>
<proteinExistence type="predicted"/>